<dbReference type="InterPro" id="IPR052404">
    <property type="entry name" value="SPP1-like_terminase"/>
</dbReference>
<dbReference type="OrthoDB" id="8227562at2"/>
<dbReference type="PANTHER" id="PTHR41328:SF2">
    <property type="entry name" value="TERMINASE SMALL SUBUNIT"/>
    <property type="match status" value="1"/>
</dbReference>
<dbReference type="GO" id="GO:0051276">
    <property type="term" value="P:chromosome organization"/>
    <property type="evidence" value="ECO:0007669"/>
    <property type="project" value="InterPro"/>
</dbReference>
<proteinExistence type="predicted"/>
<dbReference type="EMBL" id="WNKS01000007">
    <property type="protein sequence ID" value="MTV31388.1"/>
    <property type="molecule type" value="Genomic_DNA"/>
</dbReference>
<evidence type="ECO:0000313" key="3">
    <source>
        <dbReference type="EMBL" id="MTV31388.1"/>
    </source>
</evidence>
<dbReference type="AlphaFoldDB" id="A0A6N8DM20"/>
<comment type="caution">
    <text evidence="3">The sequence shown here is derived from an EMBL/GenBank/DDBJ whole genome shotgun (WGS) entry which is preliminary data.</text>
</comment>
<evidence type="ECO:0000313" key="4">
    <source>
        <dbReference type="Proteomes" id="UP000439113"/>
    </source>
</evidence>
<evidence type="ECO:0000256" key="2">
    <source>
        <dbReference type="ARBA" id="ARBA00023219"/>
    </source>
</evidence>
<dbReference type="PANTHER" id="PTHR41328">
    <property type="entry name" value="TERMINASE SMALL SUBUNIT-RELATED"/>
    <property type="match status" value="1"/>
</dbReference>
<dbReference type="InterPro" id="IPR038713">
    <property type="entry name" value="Terminase_Gp1_N_sf"/>
</dbReference>
<dbReference type="Pfam" id="PF03592">
    <property type="entry name" value="Terminase_2"/>
    <property type="match status" value="1"/>
</dbReference>
<evidence type="ECO:0008006" key="5">
    <source>
        <dbReference type="Google" id="ProtNLM"/>
    </source>
</evidence>
<dbReference type="RefSeq" id="WP_155446074.1">
    <property type="nucleotide sequence ID" value="NZ_JAOQNR010000010.1"/>
</dbReference>
<keyword evidence="1" id="KW-1188">Viral release from host cell</keyword>
<sequence length="212" mass="23217">MAEPKPERQLNSRQAAFVREYLVDRNATQAALRAGYSAATAGQLASALLKNLKVQDAIEREESALAAATKINREKMVRDLVALRNVDLRRIARFKTFPCGDCHDGLDNKPEHPDCECKSCRGLGYTQIVVADFDTLTQDEADMVKSVKMGKNGPEVTFHDKRAIDDRIAKLCGFEPKQAGDAANPIHILLQAIQGTALPLAPARLPPPGENE</sequence>
<gene>
    <name evidence="3" type="ORF">GJ654_10320</name>
</gene>
<reference evidence="3 4" key="1">
    <citation type="submission" date="2019-11" db="EMBL/GenBank/DDBJ databases">
        <title>Whole-genome sequence of a Rhodoblastus acidophilus DSM 142.</title>
        <authorList>
            <person name="Kyndt J.A."/>
            <person name="Meyer T.E."/>
        </authorList>
    </citation>
    <scope>NUCLEOTIDE SEQUENCE [LARGE SCALE GENOMIC DNA]</scope>
    <source>
        <strain evidence="3 4">DSM 142</strain>
    </source>
</reference>
<protein>
    <recommendedName>
        <fullName evidence="5">Terminase small subunit</fullName>
    </recommendedName>
</protein>
<organism evidence="3 4">
    <name type="scientific">Rhodoblastus acidophilus</name>
    <name type="common">Rhodopseudomonas acidophila</name>
    <dbReference type="NCBI Taxonomy" id="1074"/>
    <lineage>
        <taxon>Bacteria</taxon>
        <taxon>Pseudomonadati</taxon>
        <taxon>Pseudomonadota</taxon>
        <taxon>Alphaproteobacteria</taxon>
        <taxon>Hyphomicrobiales</taxon>
        <taxon>Rhodoblastaceae</taxon>
        <taxon>Rhodoblastus</taxon>
    </lineage>
</organism>
<evidence type="ECO:0000256" key="1">
    <source>
        <dbReference type="ARBA" id="ARBA00022612"/>
    </source>
</evidence>
<accession>A0A6N8DM20</accession>
<dbReference type="Gene3D" id="1.10.10.1400">
    <property type="entry name" value="Terminase, small subunit, N-terminal DNA-binding domain, HTH motif"/>
    <property type="match status" value="1"/>
</dbReference>
<dbReference type="Proteomes" id="UP000439113">
    <property type="component" value="Unassembled WGS sequence"/>
</dbReference>
<dbReference type="InterPro" id="IPR005335">
    <property type="entry name" value="Terminase_ssu"/>
</dbReference>
<name>A0A6N8DM20_RHOAC</name>
<keyword evidence="2" id="KW-0231">Viral genome packaging</keyword>